<protein>
    <recommendedName>
        <fullName evidence="2">DUF8040 domain-containing protein</fullName>
    </recommendedName>
</protein>
<dbReference type="AlphaFoldDB" id="A0AAQ3T326"/>
<evidence type="ECO:0000313" key="3">
    <source>
        <dbReference type="EMBL" id="WVZ65793.1"/>
    </source>
</evidence>
<dbReference type="EMBL" id="CP144747">
    <property type="protein sequence ID" value="WVZ65793.1"/>
    <property type="molecule type" value="Genomic_DNA"/>
</dbReference>
<feature type="compositionally biased region" description="Basic residues" evidence="1">
    <location>
        <begin position="183"/>
        <end position="204"/>
    </location>
</feature>
<dbReference type="Proteomes" id="UP001341281">
    <property type="component" value="Chromosome 03"/>
</dbReference>
<dbReference type="PANTHER" id="PTHR47906">
    <property type="entry name" value="OSJNBB0050O03.9 PROTEIN-RELATED"/>
    <property type="match status" value="1"/>
</dbReference>
<gene>
    <name evidence="3" type="ORF">U9M48_015100</name>
</gene>
<feature type="region of interest" description="Disordered" evidence="1">
    <location>
        <begin position="156"/>
        <end position="214"/>
    </location>
</feature>
<evidence type="ECO:0000259" key="2">
    <source>
        <dbReference type="Pfam" id="PF26138"/>
    </source>
</evidence>
<organism evidence="3 4">
    <name type="scientific">Paspalum notatum var. saurae</name>
    <dbReference type="NCBI Taxonomy" id="547442"/>
    <lineage>
        <taxon>Eukaryota</taxon>
        <taxon>Viridiplantae</taxon>
        <taxon>Streptophyta</taxon>
        <taxon>Embryophyta</taxon>
        <taxon>Tracheophyta</taxon>
        <taxon>Spermatophyta</taxon>
        <taxon>Magnoliopsida</taxon>
        <taxon>Liliopsida</taxon>
        <taxon>Poales</taxon>
        <taxon>Poaceae</taxon>
        <taxon>PACMAD clade</taxon>
        <taxon>Panicoideae</taxon>
        <taxon>Andropogonodae</taxon>
        <taxon>Paspaleae</taxon>
        <taxon>Paspalinae</taxon>
        <taxon>Paspalum</taxon>
    </lineage>
</organism>
<keyword evidence="4" id="KW-1185">Reference proteome</keyword>
<name>A0AAQ3T326_PASNO</name>
<sequence>MRKAVFHRLCGELRSRALLEETFHVTIEEQVAMFIHAVGQNWSTRAIAFEFMRSTETVSRYHKENWGFITRALASSGNTFDNKRRMVQISESANLSDRERRLFAKPIKWFEEMQEVFSDSSATGSFAKDQNTCLSDGNDSDSDDLKELIDLNCYVPTEDHSGDDSDTLPSPAIKENIDNRSCKSTKKHSRGSRSPTKKPMKTKSRTVDSTDKLNSTVNKLRDTIAAIGPPQMSQQTDPHAALWQRLEAIPLTPDQKVLIGEHLSTKENKGKRGWLCNASDATLNAWVFKFLCEKECFNL</sequence>
<evidence type="ECO:0000256" key="1">
    <source>
        <dbReference type="SAM" id="MobiDB-lite"/>
    </source>
</evidence>
<reference evidence="3 4" key="1">
    <citation type="submission" date="2024-02" db="EMBL/GenBank/DDBJ databases">
        <title>High-quality chromosome-scale genome assembly of Pensacola bahiagrass (Paspalum notatum Flugge var. saurae).</title>
        <authorList>
            <person name="Vega J.M."/>
            <person name="Podio M."/>
            <person name="Orjuela J."/>
            <person name="Siena L.A."/>
            <person name="Pessino S.C."/>
            <person name="Combes M.C."/>
            <person name="Mariac C."/>
            <person name="Albertini E."/>
            <person name="Pupilli F."/>
            <person name="Ortiz J.P.A."/>
            <person name="Leblanc O."/>
        </authorList>
    </citation>
    <scope>NUCLEOTIDE SEQUENCE [LARGE SCALE GENOMIC DNA]</scope>
    <source>
        <strain evidence="3">R1</strain>
        <tissue evidence="3">Leaf</tissue>
    </source>
</reference>
<proteinExistence type="predicted"/>
<accession>A0AAQ3T326</accession>
<evidence type="ECO:0000313" key="4">
    <source>
        <dbReference type="Proteomes" id="UP001341281"/>
    </source>
</evidence>
<feature type="domain" description="DUF8040" evidence="2">
    <location>
        <begin position="1"/>
        <end position="64"/>
    </location>
</feature>
<dbReference type="PANTHER" id="PTHR47906:SF5">
    <property type="entry name" value="OS05G0118600 PROTEIN"/>
    <property type="match status" value="1"/>
</dbReference>
<dbReference type="Pfam" id="PF26138">
    <property type="entry name" value="DUF8040"/>
    <property type="match status" value="1"/>
</dbReference>
<dbReference type="InterPro" id="IPR058353">
    <property type="entry name" value="DUF8040"/>
</dbReference>